<dbReference type="PROSITE" id="PS00061">
    <property type="entry name" value="ADH_SHORT"/>
    <property type="match status" value="1"/>
</dbReference>
<feature type="non-terminal residue" evidence="4">
    <location>
        <position position="150"/>
    </location>
</feature>
<dbReference type="Proteomes" id="UP000054321">
    <property type="component" value="Unassembled WGS sequence"/>
</dbReference>
<dbReference type="AlphaFoldDB" id="A0A0C3DBS7"/>
<evidence type="ECO:0000313" key="5">
    <source>
        <dbReference type="Proteomes" id="UP000054321"/>
    </source>
</evidence>
<dbReference type="Gene3D" id="3.40.50.720">
    <property type="entry name" value="NAD(P)-binding Rossmann-like Domain"/>
    <property type="match status" value="1"/>
</dbReference>
<dbReference type="PANTHER" id="PTHR42760:SF133">
    <property type="entry name" value="3-OXOACYL-[ACYL-CARRIER-PROTEIN] REDUCTASE"/>
    <property type="match status" value="1"/>
</dbReference>
<dbReference type="STRING" id="913774.A0A0C3DBS7"/>
<dbReference type="SUPFAM" id="SSF51735">
    <property type="entry name" value="NAD(P)-binding Rossmann-fold domains"/>
    <property type="match status" value="1"/>
</dbReference>
<reference evidence="5" key="2">
    <citation type="submission" date="2015-01" db="EMBL/GenBank/DDBJ databases">
        <title>Evolutionary Origins and Diversification of the Mycorrhizal Mutualists.</title>
        <authorList>
            <consortium name="DOE Joint Genome Institute"/>
            <consortium name="Mycorrhizal Genomics Consortium"/>
            <person name="Kohler A."/>
            <person name="Kuo A."/>
            <person name="Nagy L.G."/>
            <person name="Floudas D."/>
            <person name="Copeland A."/>
            <person name="Barry K.W."/>
            <person name="Cichocki N."/>
            <person name="Veneault-Fourrey C."/>
            <person name="LaButti K."/>
            <person name="Lindquist E.A."/>
            <person name="Lipzen A."/>
            <person name="Lundell T."/>
            <person name="Morin E."/>
            <person name="Murat C."/>
            <person name="Riley R."/>
            <person name="Ohm R."/>
            <person name="Sun H."/>
            <person name="Tunlid A."/>
            <person name="Henrissat B."/>
            <person name="Grigoriev I.V."/>
            <person name="Hibbett D.S."/>
            <person name="Martin F."/>
        </authorList>
    </citation>
    <scope>NUCLEOTIDE SEQUENCE [LARGE SCALE GENOMIC DNA]</scope>
    <source>
        <strain evidence="5">Zn</strain>
    </source>
</reference>
<evidence type="ECO:0000256" key="1">
    <source>
        <dbReference type="ARBA" id="ARBA00006484"/>
    </source>
</evidence>
<comment type="similarity">
    <text evidence="1">Belongs to the short-chain dehydrogenases/reductases (SDR) family.</text>
</comment>
<feature type="non-terminal residue" evidence="4">
    <location>
        <position position="1"/>
    </location>
</feature>
<dbReference type="GO" id="GO:0016616">
    <property type="term" value="F:oxidoreductase activity, acting on the CH-OH group of donors, NAD or NADP as acceptor"/>
    <property type="evidence" value="ECO:0007669"/>
    <property type="project" value="TreeGrafter"/>
</dbReference>
<accession>A0A0C3DBS7</accession>
<evidence type="ECO:0000256" key="3">
    <source>
        <dbReference type="ARBA" id="ARBA00023002"/>
    </source>
</evidence>
<reference evidence="4 5" key="1">
    <citation type="submission" date="2014-04" db="EMBL/GenBank/DDBJ databases">
        <authorList>
            <consortium name="DOE Joint Genome Institute"/>
            <person name="Kuo A."/>
            <person name="Martino E."/>
            <person name="Perotto S."/>
            <person name="Kohler A."/>
            <person name="Nagy L.G."/>
            <person name="Floudas D."/>
            <person name="Copeland A."/>
            <person name="Barry K.W."/>
            <person name="Cichocki N."/>
            <person name="Veneault-Fourrey C."/>
            <person name="LaButti K."/>
            <person name="Lindquist E.A."/>
            <person name="Lipzen A."/>
            <person name="Lundell T."/>
            <person name="Morin E."/>
            <person name="Murat C."/>
            <person name="Sun H."/>
            <person name="Tunlid A."/>
            <person name="Henrissat B."/>
            <person name="Grigoriev I.V."/>
            <person name="Hibbett D.S."/>
            <person name="Martin F."/>
            <person name="Nordberg H.P."/>
            <person name="Cantor M.N."/>
            <person name="Hua S.X."/>
        </authorList>
    </citation>
    <scope>NUCLEOTIDE SEQUENCE [LARGE SCALE GENOMIC DNA]</scope>
    <source>
        <strain evidence="4 5">Zn</strain>
    </source>
</reference>
<gene>
    <name evidence="4" type="ORF">OIDMADRAFT_16761</name>
</gene>
<keyword evidence="5" id="KW-1185">Reference proteome</keyword>
<dbReference type="PANTHER" id="PTHR42760">
    <property type="entry name" value="SHORT-CHAIN DEHYDROGENASES/REDUCTASES FAMILY MEMBER"/>
    <property type="match status" value="1"/>
</dbReference>
<dbReference type="HOGENOM" id="CLU_010194_47_4_1"/>
<proteinExistence type="inferred from homology"/>
<dbReference type="InterPro" id="IPR036291">
    <property type="entry name" value="NAD(P)-bd_dom_sf"/>
</dbReference>
<dbReference type="InterPro" id="IPR002347">
    <property type="entry name" value="SDR_fam"/>
</dbReference>
<dbReference type="InParanoid" id="A0A0C3DBS7"/>
<dbReference type="Pfam" id="PF13561">
    <property type="entry name" value="adh_short_C2"/>
    <property type="match status" value="1"/>
</dbReference>
<evidence type="ECO:0000313" key="4">
    <source>
        <dbReference type="EMBL" id="KIN08794.1"/>
    </source>
</evidence>
<dbReference type="InterPro" id="IPR020904">
    <property type="entry name" value="Sc_DH/Rdtase_CS"/>
</dbReference>
<name>A0A0C3DBS7_OIDMZ</name>
<dbReference type="GO" id="GO:0048038">
    <property type="term" value="F:quinone binding"/>
    <property type="evidence" value="ECO:0007669"/>
    <property type="project" value="TreeGrafter"/>
</dbReference>
<sequence length="150" mass="15627">MHENAAAIPVEAWDEAFRINVRGPFLLIQAALPHMQSGGRIVNVSSIVAKLGSSKLSVYGASKGALASMSFALADELGPRGITINVVSPGPIATDLSMKGSPVAARLEANQHIKREGTTEEVAGLILFLSSPVSGYITGQNLYVDGGINI</sequence>
<keyword evidence="2" id="KW-0521">NADP</keyword>
<keyword evidence="3" id="KW-0560">Oxidoreductase</keyword>
<dbReference type="CDD" id="cd05233">
    <property type="entry name" value="SDR_c"/>
    <property type="match status" value="1"/>
</dbReference>
<organism evidence="4 5">
    <name type="scientific">Oidiodendron maius (strain Zn)</name>
    <dbReference type="NCBI Taxonomy" id="913774"/>
    <lineage>
        <taxon>Eukaryota</taxon>
        <taxon>Fungi</taxon>
        <taxon>Dikarya</taxon>
        <taxon>Ascomycota</taxon>
        <taxon>Pezizomycotina</taxon>
        <taxon>Leotiomycetes</taxon>
        <taxon>Leotiomycetes incertae sedis</taxon>
        <taxon>Myxotrichaceae</taxon>
        <taxon>Oidiodendron</taxon>
    </lineage>
</organism>
<protein>
    <submittedName>
        <fullName evidence="4">Uncharacterized protein</fullName>
    </submittedName>
</protein>
<dbReference type="GO" id="GO:0006633">
    <property type="term" value="P:fatty acid biosynthetic process"/>
    <property type="evidence" value="ECO:0007669"/>
    <property type="project" value="TreeGrafter"/>
</dbReference>
<evidence type="ECO:0000256" key="2">
    <source>
        <dbReference type="ARBA" id="ARBA00022857"/>
    </source>
</evidence>
<dbReference type="OrthoDB" id="47007at2759"/>
<dbReference type="PRINTS" id="PR00080">
    <property type="entry name" value="SDRFAMILY"/>
</dbReference>
<dbReference type="PRINTS" id="PR00081">
    <property type="entry name" value="GDHRDH"/>
</dbReference>
<dbReference type="EMBL" id="KN832870">
    <property type="protein sequence ID" value="KIN08794.1"/>
    <property type="molecule type" value="Genomic_DNA"/>
</dbReference>